<dbReference type="InterPro" id="IPR029063">
    <property type="entry name" value="SAM-dependent_MTases_sf"/>
</dbReference>
<dbReference type="InterPro" id="IPR004398">
    <property type="entry name" value="RNA_MeTrfase_RsmD"/>
</dbReference>
<dbReference type="SUPFAM" id="SSF53335">
    <property type="entry name" value="S-adenosyl-L-methionine-dependent methyltransferases"/>
    <property type="match status" value="1"/>
</dbReference>
<organism evidence="3">
    <name type="scientific">marine sediment metagenome</name>
    <dbReference type="NCBI Taxonomy" id="412755"/>
    <lineage>
        <taxon>unclassified sequences</taxon>
        <taxon>metagenomes</taxon>
        <taxon>ecological metagenomes</taxon>
    </lineage>
</organism>
<accession>X1JAB0</accession>
<evidence type="ECO:0000256" key="2">
    <source>
        <dbReference type="ARBA" id="ARBA00022679"/>
    </source>
</evidence>
<dbReference type="PIRSF" id="PIRSF004553">
    <property type="entry name" value="CHP00095"/>
    <property type="match status" value="1"/>
</dbReference>
<dbReference type="AlphaFoldDB" id="X1JAB0"/>
<reference evidence="3" key="1">
    <citation type="journal article" date="2014" name="Front. Microbiol.">
        <title>High frequency of phylogenetically diverse reductive dehalogenase-homologous genes in deep subseafloor sedimentary metagenomes.</title>
        <authorList>
            <person name="Kawai M."/>
            <person name="Futagami T."/>
            <person name="Toyoda A."/>
            <person name="Takaki Y."/>
            <person name="Nishi S."/>
            <person name="Hori S."/>
            <person name="Arai W."/>
            <person name="Tsubouchi T."/>
            <person name="Morono Y."/>
            <person name="Uchiyama I."/>
            <person name="Ito T."/>
            <person name="Fujiyama A."/>
            <person name="Inagaki F."/>
            <person name="Takami H."/>
        </authorList>
    </citation>
    <scope>NUCLEOTIDE SEQUENCE</scope>
    <source>
        <strain evidence="3">Expedition CK06-06</strain>
    </source>
</reference>
<proteinExistence type="predicted"/>
<keyword evidence="2" id="KW-0808">Transferase</keyword>
<dbReference type="PANTHER" id="PTHR43542:SF1">
    <property type="entry name" value="METHYLTRANSFERASE"/>
    <property type="match status" value="1"/>
</dbReference>
<dbReference type="Gene3D" id="3.40.50.150">
    <property type="entry name" value="Vaccinia Virus protein VP39"/>
    <property type="match status" value="1"/>
</dbReference>
<evidence type="ECO:0000313" key="3">
    <source>
        <dbReference type="EMBL" id="GAH91636.1"/>
    </source>
</evidence>
<dbReference type="PANTHER" id="PTHR43542">
    <property type="entry name" value="METHYLTRANSFERASE"/>
    <property type="match status" value="1"/>
</dbReference>
<dbReference type="EMBL" id="BARV01002408">
    <property type="protein sequence ID" value="GAH91636.1"/>
    <property type="molecule type" value="Genomic_DNA"/>
</dbReference>
<protein>
    <recommendedName>
        <fullName evidence="4">16S rRNA (Guanine(966)-N(2))-methyltransferase RsmD</fullName>
    </recommendedName>
</protein>
<gene>
    <name evidence="3" type="ORF">S06H3_06238</name>
</gene>
<dbReference type="Pfam" id="PF03602">
    <property type="entry name" value="Cons_hypoth95"/>
    <property type="match status" value="1"/>
</dbReference>
<dbReference type="CDD" id="cd02440">
    <property type="entry name" value="AdoMet_MTases"/>
    <property type="match status" value="1"/>
</dbReference>
<dbReference type="GO" id="GO:0031167">
    <property type="term" value="P:rRNA methylation"/>
    <property type="evidence" value="ECO:0007669"/>
    <property type="project" value="InterPro"/>
</dbReference>
<dbReference type="GO" id="GO:0008168">
    <property type="term" value="F:methyltransferase activity"/>
    <property type="evidence" value="ECO:0007669"/>
    <property type="project" value="UniProtKB-KW"/>
</dbReference>
<dbReference type="NCBIfam" id="TIGR00095">
    <property type="entry name" value="16S rRNA (guanine(966)-N(2))-methyltransferase RsmD"/>
    <property type="match status" value="1"/>
</dbReference>
<comment type="caution">
    <text evidence="3">The sequence shown here is derived from an EMBL/GenBank/DDBJ whole genome shotgun (WGS) entry which is preliminary data.</text>
</comment>
<keyword evidence="1" id="KW-0489">Methyltransferase</keyword>
<sequence>MRITGGTLKGRRIKTCRDNSTRPLLSRLRKSLFDVIGERIKGLSFLDLYAGSGAVGIEALSRGARRAVFVEKGPLAARVIEENIASYKLFSQVKIWRKNVLAFLPILLEGEKFDFIFIAPPYYKKMQNKTLDIIEEVEINKATIIVQYSPHENINFTRRNMGIVKQKEYGDTILAFLEGI</sequence>
<evidence type="ECO:0000256" key="1">
    <source>
        <dbReference type="ARBA" id="ARBA00022603"/>
    </source>
</evidence>
<name>X1JAB0_9ZZZZ</name>
<evidence type="ECO:0008006" key="4">
    <source>
        <dbReference type="Google" id="ProtNLM"/>
    </source>
</evidence>